<dbReference type="AlphaFoldDB" id="A0A085Z1V6"/>
<accession>A0A085Z1V6</accession>
<evidence type="ECO:0000256" key="8">
    <source>
        <dbReference type="NCBIfam" id="TIGR00188"/>
    </source>
</evidence>
<dbReference type="Gene3D" id="3.30.230.10">
    <property type="match status" value="1"/>
</dbReference>
<gene>
    <name evidence="7" type="primary">rnpA</name>
    <name evidence="9" type="ORF">IX39_13335</name>
</gene>
<dbReference type="Proteomes" id="UP000028713">
    <property type="component" value="Unassembled WGS sequence"/>
</dbReference>
<dbReference type="PROSITE" id="PS00648">
    <property type="entry name" value="RIBONUCLEASE_P"/>
    <property type="match status" value="1"/>
</dbReference>
<evidence type="ECO:0000256" key="3">
    <source>
        <dbReference type="ARBA" id="ARBA00022722"/>
    </source>
</evidence>
<reference evidence="9 10" key="1">
    <citation type="submission" date="2014-07" db="EMBL/GenBank/DDBJ databases">
        <title>Genome of Chryseobacterium formosense LMG 24722.</title>
        <authorList>
            <person name="Pipes S.E."/>
            <person name="Stropko S.J."/>
            <person name="Newman J.D."/>
        </authorList>
    </citation>
    <scope>NUCLEOTIDE SEQUENCE [LARGE SCALE GENOMIC DNA]</scope>
    <source>
        <strain evidence="9 10">LMG 24722</strain>
    </source>
</reference>
<keyword evidence="10" id="KW-1185">Reference proteome</keyword>
<name>A0A085Z1V6_9FLAO</name>
<dbReference type="InterPro" id="IPR000100">
    <property type="entry name" value="RNase_P"/>
</dbReference>
<dbReference type="PANTHER" id="PTHR33992:SF1">
    <property type="entry name" value="RIBONUCLEASE P PROTEIN COMPONENT"/>
    <property type="match status" value="1"/>
</dbReference>
<dbReference type="GO" id="GO:0042781">
    <property type="term" value="F:3'-tRNA processing endoribonuclease activity"/>
    <property type="evidence" value="ECO:0007669"/>
    <property type="project" value="TreeGrafter"/>
</dbReference>
<evidence type="ECO:0000256" key="1">
    <source>
        <dbReference type="ARBA" id="ARBA00002663"/>
    </source>
</evidence>
<dbReference type="Pfam" id="PF00825">
    <property type="entry name" value="Ribonuclease_P"/>
    <property type="match status" value="1"/>
</dbReference>
<dbReference type="GO" id="GO:0030677">
    <property type="term" value="C:ribonuclease P complex"/>
    <property type="evidence" value="ECO:0007669"/>
    <property type="project" value="TreeGrafter"/>
</dbReference>
<evidence type="ECO:0000256" key="2">
    <source>
        <dbReference type="ARBA" id="ARBA00022694"/>
    </source>
</evidence>
<dbReference type="GO" id="GO:0001682">
    <property type="term" value="P:tRNA 5'-leader removal"/>
    <property type="evidence" value="ECO:0007669"/>
    <property type="project" value="UniProtKB-UniRule"/>
</dbReference>
<comment type="similarity">
    <text evidence="7">Belongs to the RnpA family.</text>
</comment>
<dbReference type="SUPFAM" id="SSF54211">
    <property type="entry name" value="Ribosomal protein S5 domain 2-like"/>
    <property type="match status" value="1"/>
</dbReference>
<keyword evidence="3 7" id="KW-0540">Nuclease</keyword>
<keyword evidence="6 7" id="KW-0694">RNA-binding</keyword>
<evidence type="ECO:0000256" key="4">
    <source>
        <dbReference type="ARBA" id="ARBA00022759"/>
    </source>
</evidence>
<dbReference type="RefSeq" id="WP_034677629.1">
    <property type="nucleotide sequence ID" value="NZ_FPAP01000006.1"/>
</dbReference>
<protein>
    <recommendedName>
        <fullName evidence="7 8">Ribonuclease P protein component</fullName>
        <shortName evidence="7">RNase P protein</shortName>
        <shortName evidence="7">RNaseP protein</shortName>
        <ecNumber evidence="7 8">3.1.26.5</ecNumber>
    </recommendedName>
    <alternativeName>
        <fullName evidence="7">Protein C5</fullName>
    </alternativeName>
</protein>
<comment type="catalytic activity">
    <reaction evidence="7">
        <text>Endonucleolytic cleavage of RNA, removing 5'-extranucleotides from tRNA precursor.</text>
        <dbReference type="EC" id="3.1.26.5"/>
    </reaction>
</comment>
<organism evidence="9 10">
    <name type="scientific">Chryseobacterium formosense</name>
    <dbReference type="NCBI Taxonomy" id="236814"/>
    <lineage>
        <taxon>Bacteria</taxon>
        <taxon>Pseudomonadati</taxon>
        <taxon>Bacteroidota</taxon>
        <taxon>Flavobacteriia</taxon>
        <taxon>Flavobacteriales</taxon>
        <taxon>Weeksellaceae</taxon>
        <taxon>Chryseobacterium group</taxon>
        <taxon>Chryseobacterium</taxon>
    </lineage>
</organism>
<proteinExistence type="inferred from homology"/>
<dbReference type="STRING" id="236814.IX39_13335"/>
<evidence type="ECO:0000313" key="9">
    <source>
        <dbReference type="EMBL" id="KFE98419.1"/>
    </source>
</evidence>
<dbReference type="InterPro" id="IPR020539">
    <property type="entry name" value="RNase_P_CS"/>
</dbReference>
<dbReference type="HAMAP" id="MF_00227">
    <property type="entry name" value="RNase_P"/>
    <property type="match status" value="1"/>
</dbReference>
<comment type="subunit">
    <text evidence="7">Consists of a catalytic RNA component (M1 or rnpB) and a protein subunit.</text>
</comment>
<comment type="function">
    <text evidence="1 7">RNaseP catalyzes the removal of the 5'-leader sequence from pre-tRNA to produce the mature 5'-terminus. It can also cleave other RNA substrates such as 4.5S RNA. The protein component plays an auxiliary but essential role in vivo by binding to the 5'-leader sequence and broadening the substrate specificity of the ribozyme.</text>
</comment>
<keyword evidence="5 7" id="KW-0378">Hydrolase</keyword>
<dbReference type="NCBIfam" id="TIGR00188">
    <property type="entry name" value="rnpA"/>
    <property type="match status" value="1"/>
</dbReference>
<dbReference type="eggNOG" id="COG0594">
    <property type="taxonomic scope" value="Bacteria"/>
</dbReference>
<dbReference type="GO" id="GO:0004526">
    <property type="term" value="F:ribonuclease P activity"/>
    <property type="evidence" value="ECO:0007669"/>
    <property type="project" value="UniProtKB-UniRule"/>
</dbReference>
<dbReference type="EMBL" id="JPRP01000002">
    <property type="protein sequence ID" value="KFE98419.1"/>
    <property type="molecule type" value="Genomic_DNA"/>
</dbReference>
<dbReference type="InterPro" id="IPR020568">
    <property type="entry name" value="Ribosomal_Su5_D2-typ_SF"/>
</dbReference>
<dbReference type="PANTHER" id="PTHR33992">
    <property type="entry name" value="RIBONUCLEASE P PROTEIN COMPONENT"/>
    <property type="match status" value="1"/>
</dbReference>
<keyword evidence="2 7" id="KW-0819">tRNA processing</keyword>
<evidence type="ECO:0000256" key="5">
    <source>
        <dbReference type="ARBA" id="ARBA00022801"/>
    </source>
</evidence>
<dbReference type="EC" id="3.1.26.5" evidence="7 8"/>
<evidence type="ECO:0000313" key="10">
    <source>
        <dbReference type="Proteomes" id="UP000028713"/>
    </source>
</evidence>
<comment type="caution">
    <text evidence="9">The sequence shown here is derived from an EMBL/GenBank/DDBJ whole genome shotgun (WGS) entry which is preliminary data.</text>
</comment>
<dbReference type="InterPro" id="IPR014721">
    <property type="entry name" value="Ribsml_uS5_D2-typ_fold_subgr"/>
</dbReference>
<dbReference type="GO" id="GO:0000049">
    <property type="term" value="F:tRNA binding"/>
    <property type="evidence" value="ECO:0007669"/>
    <property type="project" value="UniProtKB-UniRule"/>
</dbReference>
<evidence type="ECO:0000256" key="7">
    <source>
        <dbReference type="HAMAP-Rule" id="MF_00227"/>
    </source>
</evidence>
<dbReference type="OrthoDB" id="1524972at2"/>
<sequence length="126" mass="15136">MSDFKYPKEEKLKKKAEIDLLFAKGKWRTYGNLRIIILKNHPDLQNENVKIGVSVSKRYFKKAVYRNRVKRLLRECYRLNKELFRDSFGEKTVAMLFWVSNELPEKFQDVEAQFIKLCQLQSQKKS</sequence>
<evidence type="ECO:0000256" key="6">
    <source>
        <dbReference type="ARBA" id="ARBA00022884"/>
    </source>
</evidence>
<keyword evidence="4 7" id="KW-0255">Endonuclease</keyword>